<comment type="caution">
    <text evidence="2">The sequence shown here is derived from an EMBL/GenBank/DDBJ whole genome shotgun (WGS) entry which is preliminary data.</text>
</comment>
<dbReference type="EMBL" id="JACHIG010000001">
    <property type="protein sequence ID" value="MBB5031270.1"/>
    <property type="molecule type" value="Genomic_DNA"/>
</dbReference>
<proteinExistence type="predicted"/>
<dbReference type="Pfam" id="PF11412">
    <property type="entry name" value="DsbD_N"/>
    <property type="match status" value="1"/>
</dbReference>
<name>A0A7W7Y878_9BACT</name>
<feature type="domain" description="Thiol:disulfide interchange protein DsbD N-terminal" evidence="1">
    <location>
        <begin position="44"/>
        <end position="159"/>
    </location>
</feature>
<evidence type="ECO:0000313" key="2">
    <source>
        <dbReference type="EMBL" id="MBB5031270.1"/>
    </source>
</evidence>
<dbReference type="InterPro" id="IPR028250">
    <property type="entry name" value="DsbDN"/>
</dbReference>
<keyword evidence="3" id="KW-1185">Reference proteome</keyword>
<gene>
    <name evidence="2" type="ORF">HNQ65_000824</name>
</gene>
<accession>A0A7W7Y878</accession>
<dbReference type="GO" id="GO:0047134">
    <property type="term" value="F:protein-disulfide reductase [NAD(P)H] activity"/>
    <property type="evidence" value="ECO:0007669"/>
    <property type="project" value="UniProtKB-EC"/>
</dbReference>
<reference evidence="2 3" key="1">
    <citation type="submission" date="2020-08" db="EMBL/GenBank/DDBJ databases">
        <title>Genomic Encyclopedia of Type Strains, Phase IV (KMG-IV): sequencing the most valuable type-strain genomes for metagenomic binning, comparative biology and taxonomic classification.</title>
        <authorList>
            <person name="Goeker M."/>
        </authorList>
    </citation>
    <scope>NUCLEOTIDE SEQUENCE [LARGE SCALE GENOMIC DNA]</scope>
    <source>
        <strain evidence="2 3">DSM 12252</strain>
    </source>
</reference>
<dbReference type="RefSeq" id="WP_184338201.1">
    <property type="nucleotide sequence ID" value="NZ_JACHIG010000001.1"/>
</dbReference>
<keyword evidence="2" id="KW-0560">Oxidoreductase</keyword>
<sequence>MLTFNRSQTHVSLGSSCRFLLLLLLAFFIFKPSAFSQTGLKIQLVSETTAIVPGQPFTVGLWLQHQHGWHTYWRFPGIVGVATQMKWNLPRGWKAGPLVYPEPERTLMFQIKAQGFERDVMLRTQITPPADLKPGQTLTLGGTASWMCCGNTCHPASLDLSLSLPVAAAAGLDKQWHPLFEAERDRAEQPSAAWTSTVTEKGDQITLILRPATSEARICKNQREADKIIAFTEDGWFDSDKPQTLLLHSDGTLTITLIKADTYISGSTPPKTLRAILRNDEGWLQGGKLRCLQIEPKIVRE</sequence>
<dbReference type="Proteomes" id="UP000590740">
    <property type="component" value="Unassembled WGS sequence"/>
</dbReference>
<dbReference type="EC" id="1.8.1.8" evidence="2"/>
<evidence type="ECO:0000313" key="3">
    <source>
        <dbReference type="Proteomes" id="UP000590740"/>
    </source>
</evidence>
<dbReference type="AlphaFoldDB" id="A0A7W7Y878"/>
<evidence type="ECO:0000259" key="1">
    <source>
        <dbReference type="Pfam" id="PF11412"/>
    </source>
</evidence>
<protein>
    <submittedName>
        <fullName evidence="2">Thiol:disulfide interchange protein DsbD</fullName>
        <ecNumber evidence="2">1.8.1.8</ecNumber>
    </submittedName>
</protein>
<dbReference type="PROSITE" id="PS51257">
    <property type="entry name" value="PROKAR_LIPOPROTEIN"/>
    <property type="match status" value="1"/>
</dbReference>
<organism evidence="2 3">
    <name type="scientific">Prosthecobacter vanneervenii</name>
    <dbReference type="NCBI Taxonomy" id="48466"/>
    <lineage>
        <taxon>Bacteria</taxon>
        <taxon>Pseudomonadati</taxon>
        <taxon>Verrucomicrobiota</taxon>
        <taxon>Verrucomicrobiia</taxon>
        <taxon>Verrucomicrobiales</taxon>
        <taxon>Verrucomicrobiaceae</taxon>
        <taxon>Prosthecobacter</taxon>
    </lineage>
</organism>